<evidence type="ECO:0000256" key="4">
    <source>
        <dbReference type="ARBA" id="ARBA00022722"/>
    </source>
</evidence>
<comment type="subunit">
    <text evidence="2 7">Heterodimer of SbcC and SbcD.</text>
</comment>
<keyword evidence="5 7" id="KW-0378">Hydrolase</keyword>
<keyword evidence="4 7" id="KW-0540">Nuclease</keyword>
<dbReference type="AlphaFoldDB" id="A0A5C4RY51"/>
<dbReference type="InterPro" id="IPR041796">
    <property type="entry name" value="Mre11_N"/>
</dbReference>
<evidence type="ECO:0000256" key="3">
    <source>
        <dbReference type="ARBA" id="ARBA00013365"/>
    </source>
</evidence>
<keyword evidence="11" id="KW-1185">Reference proteome</keyword>
<dbReference type="InterPro" id="IPR004593">
    <property type="entry name" value="SbcD"/>
</dbReference>
<dbReference type="Pfam" id="PF12320">
    <property type="entry name" value="SbcD_C"/>
    <property type="match status" value="1"/>
</dbReference>
<evidence type="ECO:0000313" key="11">
    <source>
        <dbReference type="Proteomes" id="UP000309544"/>
    </source>
</evidence>
<dbReference type="GO" id="GO:0006310">
    <property type="term" value="P:DNA recombination"/>
    <property type="evidence" value="ECO:0007669"/>
    <property type="project" value="UniProtKB-KW"/>
</dbReference>
<name>A0A5C4RY51_PROVB</name>
<dbReference type="InterPro" id="IPR026843">
    <property type="entry name" value="SbcD_C"/>
</dbReference>
<evidence type="ECO:0000259" key="8">
    <source>
        <dbReference type="Pfam" id="PF00149"/>
    </source>
</evidence>
<dbReference type="Proteomes" id="UP000309544">
    <property type="component" value="Unassembled WGS sequence"/>
</dbReference>
<proteinExistence type="inferred from homology"/>
<keyword evidence="7" id="KW-0235">DNA replication</keyword>
<reference evidence="10 11" key="1">
    <citation type="submission" date="2019-05" db="EMBL/GenBank/DDBJ databases">
        <title>Draft Whole-Genome sequence of the green sulfur bacterium Prosthecochloris vibrioformis DSM 260.</title>
        <authorList>
            <person name="Meyer T.E."/>
            <person name="Kyndt J.A."/>
        </authorList>
    </citation>
    <scope>NUCLEOTIDE SEQUENCE [LARGE SCALE GENOMIC DNA]</scope>
    <source>
        <strain evidence="10 11">DSM 260</strain>
    </source>
</reference>
<protein>
    <recommendedName>
        <fullName evidence="3 7">Nuclease SbcCD subunit D</fullName>
    </recommendedName>
</protein>
<evidence type="ECO:0000313" key="10">
    <source>
        <dbReference type="EMBL" id="TNJ36040.1"/>
    </source>
</evidence>
<dbReference type="RefSeq" id="WP_139626835.1">
    <property type="nucleotide sequence ID" value="NZ_VDCI01000009.1"/>
</dbReference>
<dbReference type="PANTHER" id="PTHR30337:SF0">
    <property type="entry name" value="NUCLEASE SBCCD SUBUNIT D"/>
    <property type="match status" value="1"/>
</dbReference>
<accession>A0A5C4RY51</accession>
<comment type="function">
    <text evidence="7">SbcCD cleaves DNA hairpin structures. These structures can inhibit DNA replication and are intermediates in certain DNA recombination reactions. The complex acts as a 3'-&gt;5' double strand exonuclease that can open hairpins. It also has a 5' single-strand endonuclease activity.</text>
</comment>
<dbReference type="InterPro" id="IPR029052">
    <property type="entry name" value="Metallo-depent_PP-like"/>
</dbReference>
<comment type="caution">
    <text evidence="10">The sequence shown here is derived from an EMBL/GenBank/DDBJ whole genome shotgun (WGS) entry which is preliminary data.</text>
</comment>
<evidence type="ECO:0000256" key="1">
    <source>
        <dbReference type="ARBA" id="ARBA00010555"/>
    </source>
</evidence>
<dbReference type="Gene3D" id="3.30.160.720">
    <property type="match status" value="1"/>
</dbReference>
<comment type="similarity">
    <text evidence="1 7">Belongs to the SbcD family.</text>
</comment>
<evidence type="ECO:0000256" key="6">
    <source>
        <dbReference type="ARBA" id="ARBA00022839"/>
    </source>
</evidence>
<dbReference type="GO" id="GO:0008408">
    <property type="term" value="F:3'-5' exonuclease activity"/>
    <property type="evidence" value="ECO:0007669"/>
    <property type="project" value="InterPro"/>
</dbReference>
<sequence length="447" mass="50247">MKILHTSDWHLGRSLYGRKRYEEFSAFLDWLVQTIEHEKVDALLVAGDVFDTSTPSNRSQELYYRFLCRVAASCCRHVVVVAGNHDSPSFLSAPKELLRTLNVHVVGSVTDVLEDEVIPILDFGLRNADLNTTEDKSNINLQKSAIICAVPYLRDKDVRTVEPGETIDDKNRKLVEGIKAHYAEVVKIAERKREEIIQQSAIQNPQSQIPIVAMGHLFTAGGKTVDGDGVRELYVGSLAHVGEEVFPSSIDYLALGHLHVPQAVGSAEHIRYCGSPIPMGYGEAKQQKSVVIVDFGLEHADVEETDTIKHQKPQIKLLPIPRFQELICIVGSLEDILAKLEALKQEESAAWLEIEYTGREIIGNLREMFDGAIADSAMEIRRIKNRRVMDRVISTVAEDETLDDLDSRDVFARCLDAFDVPNEDREELTVSYNEIIKSLHEEDVNEF</sequence>
<keyword evidence="7" id="KW-0233">DNA recombination</keyword>
<dbReference type="EMBL" id="VDCI01000009">
    <property type="protein sequence ID" value="TNJ36040.1"/>
    <property type="molecule type" value="Genomic_DNA"/>
</dbReference>
<evidence type="ECO:0000256" key="2">
    <source>
        <dbReference type="ARBA" id="ARBA00011322"/>
    </source>
</evidence>
<dbReference type="InterPro" id="IPR004843">
    <property type="entry name" value="Calcineurin-like_PHP"/>
</dbReference>
<feature type="domain" description="Nuclease SbcCD subunit D C-terminal" evidence="9">
    <location>
        <begin position="322"/>
        <end position="416"/>
    </location>
</feature>
<dbReference type="CDD" id="cd00840">
    <property type="entry name" value="MPP_Mre11_N"/>
    <property type="match status" value="1"/>
</dbReference>
<gene>
    <name evidence="7 10" type="primary">sbcD</name>
    <name evidence="10" type="ORF">FGF68_09350</name>
</gene>
<dbReference type="GO" id="GO:0006260">
    <property type="term" value="P:DNA replication"/>
    <property type="evidence" value="ECO:0007669"/>
    <property type="project" value="UniProtKB-KW"/>
</dbReference>
<keyword evidence="6 7" id="KW-0269">Exonuclease</keyword>
<organism evidence="10 11">
    <name type="scientific">Prosthecochloris vibrioformis</name>
    <name type="common">Chlorobium vibrioforme</name>
    <dbReference type="NCBI Taxonomy" id="1098"/>
    <lineage>
        <taxon>Bacteria</taxon>
        <taxon>Pseudomonadati</taxon>
        <taxon>Chlorobiota</taxon>
        <taxon>Chlorobiia</taxon>
        <taxon>Chlorobiales</taxon>
        <taxon>Chlorobiaceae</taxon>
        <taxon>Prosthecochloris</taxon>
    </lineage>
</organism>
<dbReference type="InterPro" id="IPR050535">
    <property type="entry name" value="DNA_Repair-Maintenance_Comp"/>
</dbReference>
<dbReference type="PANTHER" id="PTHR30337">
    <property type="entry name" value="COMPONENT OF ATP-DEPENDENT DSDNA EXONUCLEASE"/>
    <property type="match status" value="1"/>
</dbReference>
<dbReference type="Pfam" id="PF00149">
    <property type="entry name" value="Metallophos"/>
    <property type="match status" value="1"/>
</dbReference>
<keyword evidence="7" id="KW-0255">Endonuclease</keyword>
<evidence type="ECO:0000256" key="5">
    <source>
        <dbReference type="ARBA" id="ARBA00022801"/>
    </source>
</evidence>
<dbReference type="SUPFAM" id="SSF56300">
    <property type="entry name" value="Metallo-dependent phosphatases"/>
    <property type="match status" value="1"/>
</dbReference>
<dbReference type="NCBIfam" id="TIGR00619">
    <property type="entry name" value="sbcd"/>
    <property type="match status" value="1"/>
</dbReference>
<feature type="domain" description="Calcineurin-like phosphoesterase" evidence="8">
    <location>
        <begin position="1"/>
        <end position="261"/>
    </location>
</feature>
<evidence type="ECO:0000259" key="9">
    <source>
        <dbReference type="Pfam" id="PF12320"/>
    </source>
</evidence>
<evidence type="ECO:0000256" key="7">
    <source>
        <dbReference type="RuleBase" id="RU363069"/>
    </source>
</evidence>
<dbReference type="GO" id="GO:0004519">
    <property type="term" value="F:endonuclease activity"/>
    <property type="evidence" value="ECO:0007669"/>
    <property type="project" value="UniProtKB-KW"/>
</dbReference>
<dbReference type="Gene3D" id="3.60.21.10">
    <property type="match status" value="1"/>
</dbReference>